<feature type="transmembrane region" description="Helical" evidence="2">
    <location>
        <begin position="104"/>
        <end position="126"/>
    </location>
</feature>
<gene>
    <name evidence="3" type="ORF">METZ01_LOCUS354861</name>
</gene>
<keyword evidence="2" id="KW-0472">Membrane</keyword>
<feature type="transmembrane region" description="Helical" evidence="2">
    <location>
        <begin position="246"/>
        <end position="269"/>
    </location>
</feature>
<organism evidence="3">
    <name type="scientific">marine metagenome</name>
    <dbReference type="NCBI Taxonomy" id="408172"/>
    <lineage>
        <taxon>unclassified sequences</taxon>
        <taxon>metagenomes</taxon>
        <taxon>ecological metagenomes</taxon>
    </lineage>
</organism>
<dbReference type="PANTHER" id="PTHR43298:SF2">
    <property type="entry name" value="FMN_FAD EXPORTER YEEO-RELATED"/>
    <property type="match status" value="1"/>
</dbReference>
<dbReference type="GO" id="GO:0042910">
    <property type="term" value="F:xenobiotic transmembrane transporter activity"/>
    <property type="evidence" value="ECO:0007669"/>
    <property type="project" value="InterPro"/>
</dbReference>
<feature type="transmembrane region" description="Helical" evidence="2">
    <location>
        <begin position="68"/>
        <end position="92"/>
    </location>
</feature>
<keyword evidence="2" id="KW-0812">Transmembrane</keyword>
<keyword evidence="1" id="KW-0813">Transport</keyword>
<dbReference type="AlphaFoldDB" id="A0A382RY95"/>
<dbReference type="NCBIfam" id="TIGR00797">
    <property type="entry name" value="matE"/>
    <property type="match status" value="1"/>
</dbReference>
<proteinExistence type="predicted"/>
<evidence type="ECO:0000256" key="2">
    <source>
        <dbReference type="SAM" id="Phobius"/>
    </source>
</evidence>
<protein>
    <recommendedName>
        <fullName evidence="4">Multidrug resistance protein NorM</fullName>
    </recommendedName>
</protein>
<name>A0A382RY95_9ZZZZ</name>
<dbReference type="Pfam" id="PF01554">
    <property type="entry name" value="MatE"/>
    <property type="match status" value="2"/>
</dbReference>
<dbReference type="InterPro" id="IPR002528">
    <property type="entry name" value="MATE_fam"/>
</dbReference>
<dbReference type="GO" id="GO:0005886">
    <property type="term" value="C:plasma membrane"/>
    <property type="evidence" value="ECO:0007669"/>
    <property type="project" value="TreeGrafter"/>
</dbReference>
<sequence>MLVMVAVDTAMIGHYGTLDLAFYAAANALQVVMILISVGLLQGTVVLVAQANGAGAHRDCGSYWRVGLIHGVVLGVAMAGICFLGEIVLSIIGQTDELAAGGGGVLRMISWGLPALTMWVATSFFLEGLSRPLPVMVLTILAVFANAGLNLIFIYGALGAPEMGAEGAALSTSIIRWAMFGVLTLYVLNLGREADLGISGAIRNFRETARKLRRIGLPMGVARGLEAGAFSALTMLAGFLGTVPLAGYQIAFNLVAMVFMSAIGVAGAATIRVGNAVGRHNASDIRSAGWSAAFLIFLIMAVFAALFFAIGPSLAQ</sequence>
<evidence type="ECO:0000256" key="1">
    <source>
        <dbReference type="ARBA" id="ARBA00022448"/>
    </source>
</evidence>
<reference evidence="3" key="1">
    <citation type="submission" date="2018-05" db="EMBL/GenBank/DDBJ databases">
        <authorList>
            <person name="Lanie J.A."/>
            <person name="Ng W.-L."/>
            <person name="Kazmierczak K.M."/>
            <person name="Andrzejewski T.M."/>
            <person name="Davidsen T.M."/>
            <person name="Wayne K.J."/>
            <person name="Tettelin H."/>
            <person name="Glass J.I."/>
            <person name="Rusch D."/>
            <person name="Podicherti R."/>
            <person name="Tsui H.-C.T."/>
            <person name="Winkler M.E."/>
        </authorList>
    </citation>
    <scope>NUCLEOTIDE SEQUENCE</scope>
</reference>
<evidence type="ECO:0008006" key="4">
    <source>
        <dbReference type="Google" id="ProtNLM"/>
    </source>
</evidence>
<feature type="transmembrane region" description="Helical" evidence="2">
    <location>
        <begin position="220"/>
        <end position="240"/>
    </location>
</feature>
<dbReference type="InterPro" id="IPR050222">
    <property type="entry name" value="MATE_MdtK"/>
</dbReference>
<keyword evidence="2" id="KW-1133">Transmembrane helix</keyword>
<feature type="transmembrane region" description="Helical" evidence="2">
    <location>
        <begin position="20"/>
        <end position="48"/>
    </location>
</feature>
<dbReference type="PANTHER" id="PTHR43298">
    <property type="entry name" value="MULTIDRUG RESISTANCE PROTEIN NORM-RELATED"/>
    <property type="match status" value="1"/>
</dbReference>
<accession>A0A382RY95</accession>
<feature type="transmembrane region" description="Helical" evidence="2">
    <location>
        <begin position="133"/>
        <end position="156"/>
    </location>
</feature>
<dbReference type="EMBL" id="UINC01124684">
    <property type="protein sequence ID" value="SVD02007.1"/>
    <property type="molecule type" value="Genomic_DNA"/>
</dbReference>
<dbReference type="GO" id="GO:0015297">
    <property type="term" value="F:antiporter activity"/>
    <property type="evidence" value="ECO:0007669"/>
    <property type="project" value="InterPro"/>
</dbReference>
<evidence type="ECO:0000313" key="3">
    <source>
        <dbReference type="EMBL" id="SVD02007.1"/>
    </source>
</evidence>
<feature type="non-terminal residue" evidence="3">
    <location>
        <position position="316"/>
    </location>
</feature>
<feature type="transmembrane region" description="Helical" evidence="2">
    <location>
        <begin position="168"/>
        <end position="188"/>
    </location>
</feature>
<feature type="transmembrane region" description="Helical" evidence="2">
    <location>
        <begin position="290"/>
        <end position="310"/>
    </location>
</feature>